<dbReference type="Pfam" id="PF00248">
    <property type="entry name" value="Aldo_ket_red"/>
    <property type="match status" value="1"/>
</dbReference>
<evidence type="ECO:0000313" key="3">
    <source>
        <dbReference type="EMBL" id="RUT30295.1"/>
    </source>
</evidence>
<dbReference type="Gene3D" id="3.20.20.100">
    <property type="entry name" value="NADP-dependent oxidoreductase domain"/>
    <property type="match status" value="1"/>
</dbReference>
<organism evidence="3 4">
    <name type="scientific">Arsenicitalea aurantiaca</name>
    <dbReference type="NCBI Taxonomy" id="1783274"/>
    <lineage>
        <taxon>Bacteria</taxon>
        <taxon>Pseudomonadati</taxon>
        <taxon>Pseudomonadota</taxon>
        <taxon>Alphaproteobacteria</taxon>
        <taxon>Hyphomicrobiales</taxon>
        <taxon>Devosiaceae</taxon>
        <taxon>Arsenicitalea</taxon>
    </lineage>
</organism>
<evidence type="ECO:0000259" key="2">
    <source>
        <dbReference type="Pfam" id="PF00248"/>
    </source>
</evidence>
<name>A0A433X8A0_9HYPH</name>
<accession>A0A433X8A0</accession>
<dbReference type="RefSeq" id="WP_127189076.1">
    <property type="nucleotide sequence ID" value="NZ_RZNJ01000004.1"/>
</dbReference>
<dbReference type="InterPro" id="IPR020471">
    <property type="entry name" value="AKR"/>
</dbReference>
<gene>
    <name evidence="3" type="ORF">EMQ25_13365</name>
</gene>
<dbReference type="PANTHER" id="PTHR43364:SF18">
    <property type="entry name" value="OXIDOREDUCTASE"/>
    <property type="match status" value="1"/>
</dbReference>
<dbReference type="PRINTS" id="PR00069">
    <property type="entry name" value="ALDKETRDTASE"/>
</dbReference>
<dbReference type="GO" id="GO:0005829">
    <property type="term" value="C:cytosol"/>
    <property type="evidence" value="ECO:0007669"/>
    <property type="project" value="UniProtKB-ARBA"/>
</dbReference>
<evidence type="ECO:0000256" key="1">
    <source>
        <dbReference type="ARBA" id="ARBA00023002"/>
    </source>
</evidence>
<dbReference type="AlphaFoldDB" id="A0A433X8A0"/>
<dbReference type="FunFam" id="3.20.20.100:FF:000004">
    <property type="entry name" value="Oxidoreductase, aldo/keto reductase"/>
    <property type="match status" value="1"/>
</dbReference>
<dbReference type="PANTHER" id="PTHR43364">
    <property type="entry name" value="NADH-SPECIFIC METHYLGLYOXAL REDUCTASE-RELATED"/>
    <property type="match status" value="1"/>
</dbReference>
<feature type="domain" description="NADP-dependent oxidoreductase" evidence="2">
    <location>
        <begin position="16"/>
        <end position="319"/>
    </location>
</feature>
<dbReference type="InterPro" id="IPR023210">
    <property type="entry name" value="NADP_OxRdtase_dom"/>
</dbReference>
<keyword evidence="4" id="KW-1185">Reference proteome</keyword>
<dbReference type="InterPro" id="IPR036812">
    <property type="entry name" value="NAD(P)_OxRdtase_dom_sf"/>
</dbReference>
<keyword evidence="1" id="KW-0560">Oxidoreductase</keyword>
<proteinExistence type="predicted"/>
<evidence type="ECO:0000313" key="4">
    <source>
        <dbReference type="Proteomes" id="UP000281547"/>
    </source>
</evidence>
<dbReference type="EMBL" id="RZNJ01000004">
    <property type="protein sequence ID" value="RUT30295.1"/>
    <property type="molecule type" value="Genomic_DNA"/>
</dbReference>
<dbReference type="GO" id="GO:0016491">
    <property type="term" value="F:oxidoreductase activity"/>
    <property type="evidence" value="ECO:0007669"/>
    <property type="project" value="UniProtKB-KW"/>
</dbReference>
<dbReference type="SUPFAM" id="SSF51430">
    <property type="entry name" value="NAD(P)-linked oxidoreductase"/>
    <property type="match status" value="1"/>
</dbReference>
<sequence length="354" mass="39175">MKYRLLGRSGLKVSVMTMGTMTFGKKEPGAPIGSTDLKSASRQIDLCLDHGVNLFDTANIYQQGNSEAIMGEAIADGRRQRMLIASKARFPVGSGPNDQGLSRHHIIAQCEASLKRLRTDYIDLYQCHEWDGQTPLEETMEALDTLVRQGKVRYIGCSNYSGWHMMKALAIADARHAQRFVSQQIHYTLHTRDAEYELVPIGLDQGLGILVWSPIAGGLLSGKYRRDAQKPEGARHQSVQKEPPVRDWEKLYDIVDVIVSVAEARGVSGAQVALAWLLGRPGVTSVIIGGRNEAQFEDNLAAVNLDLTEDERARLDAVSQPPLLYPYWHQSFTAADRLGPADLALHAPYLEKKG</sequence>
<dbReference type="Proteomes" id="UP000281547">
    <property type="component" value="Unassembled WGS sequence"/>
</dbReference>
<dbReference type="InterPro" id="IPR050523">
    <property type="entry name" value="AKR_Detox_Biosynth"/>
</dbReference>
<comment type="caution">
    <text evidence="3">The sequence shown here is derived from an EMBL/GenBank/DDBJ whole genome shotgun (WGS) entry which is preliminary data.</text>
</comment>
<dbReference type="OrthoDB" id="8394608at2"/>
<dbReference type="CDD" id="cd19091">
    <property type="entry name" value="AKR_PsAKR"/>
    <property type="match status" value="1"/>
</dbReference>
<reference evidence="3 4" key="1">
    <citation type="journal article" date="2016" name="Int. J. Syst. Evol. Microbiol.">
        <title>Arsenicitalea aurantiaca gen. nov., sp. nov., a new member of the family Hyphomicrobiaceae, isolated from high-arsenic sediment.</title>
        <authorList>
            <person name="Mu Y."/>
            <person name="Zhou L."/>
            <person name="Zeng X.C."/>
            <person name="Liu L."/>
            <person name="Pan Y."/>
            <person name="Chen X."/>
            <person name="Wang J."/>
            <person name="Li S."/>
            <person name="Li W.J."/>
            <person name="Wang Y."/>
        </authorList>
    </citation>
    <scope>NUCLEOTIDE SEQUENCE [LARGE SCALE GENOMIC DNA]</scope>
    <source>
        <strain evidence="3 4">42-50</strain>
    </source>
</reference>
<protein>
    <submittedName>
        <fullName evidence="3">Aldo/keto reductase</fullName>
    </submittedName>
</protein>